<dbReference type="Pfam" id="PF00327">
    <property type="entry name" value="Ribosomal_L30"/>
    <property type="match status" value="1"/>
</dbReference>
<dbReference type="Proteomes" id="UP000054477">
    <property type="component" value="Unassembled WGS sequence"/>
</dbReference>
<proteinExistence type="inferred from homology"/>
<feature type="domain" description="Large ribosomal subunit protein uL30-like ferredoxin-like fold" evidence="3">
    <location>
        <begin position="49"/>
        <end position="98"/>
    </location>
</feature>
<dbReference type="InterPro" id="IPR036919">
    <property type="entry name" value="Ribo_uL30_ferredoxin-like_sf"/>
</dbReference>
<gene>
    <name evidence="4" type="ORF">K443DRAFT_82381</name>
</gene>
<evidence type="ECO:0000313" key="5">
    <source>
        <dbReference type="Proteomes" id="UP000054477"/>
    </source>
</evidence>
<evidence type="ECO:0000313" key="4">
    <source>
        <dbReference type="EMBL" id="KIK09591.1"/>
    </source>
</evidence>
<dbReference type="OrthoDB" id="509901at2759"/>
<keyword evidence="5" id="KW-1185">Reference proteome</keyword>
<dbReference type="HOGENOM" id="CLU_131047_0_0_1"/>
<dbReference type="AlphaFoldDB" id="A0A0C9XX83"/>
<reference evidence="4 5" key="1">
    <citation type="submission" date="2014-04" db="EMBL/GenBank/DDBJ databases">
        <authorList>
            <consortium name="DOE Joint Genome Institute"/>
            <person name="Kuo A."/>
            <person name="Kohler A."/>
            <person name="Nagy L.G."/>
            <person name="Floudas D."/>
            <person name="Copeland A."/>
            <person name="Barry K.W."/>
            <person name="Cichocki N."/>
            <person name="Veneault-Fourrey C."/>
            <person name="LaButti K."/>
            <person name="Lindquist E.A."/>
            <person name="Lipzen A."/>
            <person name="Lundell T."/>
            <person name="Morin E."/>
            <person name="Murat C."/>
            <person name="Sun H."/>
            <person name="Tunlid A."/>
            <person name="Henrissat B."/>
            <person name="Grigoriev I.V."/>
            <person name="Hibbett D.S."/>
            <person name="Martin F."/>
            <person name="Nordberg H.P."/>
            <person name="Cantor M.N."/>
            <person name="Hua S.X."/>
        </authorList>
    </citation>
    <scope>NUCLEOTIDE SEQUENCE [LARGE SCALE GENOMIC DNA]</scope>
    <source>
        <strain evidence="4 5">LaAM-08-1</strain>
    </source>
</reference>
<organism evidence="4 5">
    <name type="scientific">Laccaria amethystina LaAM-08-1</name>
    <dbReference type="NCBI Taxonomy" id="1095629"/>
    <lineage>
        <taxon>Eukaryota</taxon>
        <taxon>Fungi</taxon>
        <taxon>Dikarya</taxon>
        <taxon>Basidiomycota</taxon>
        <taxon>Agaricomycotina</taxon>
        <taxon>Agaricomycetes</taxon>
        <taxon>Agaricomycetidae</taxon>
        <taxon>Agaricales</taxon>
        <taxon>Agaricineae</taxon>
        <taxon>Hydnangiaceae</taxon>
        <taxon>Laccaria</taxon>
    </lineage>
</organism>
<evidence type="ECO:0000256" key="2">
    <source>
        <dbReference type="SAM" id="MobiDB-lite"/>
    </source>
</evidence>
<reference evidence="5" key="2">
    <citation type="submission" date="2015-01" db="EMBL/GenBank/DDBJ databases">
        <title>Evolutionary Origins and Diversification of the Mycorrhizal Mutualists.</title>
        <authorList>
            <consortium name="DOE Joint Genome Institute"/>
            <consortium name="Mycorrhizal Genomics Consortium"/>
            <person name="Kohler A."/>
            <person name="Kuo A."/>
            <person name="Nagy L.G."/>
            <person name="Floudas D."/>
            <person name="Copeland A."/>
            <person name="Barry K.W."/>
            <person name="Cichocki N."/>
            <person name="Veneault-Fourrey C."/>
            <person name="LaButti K."/>
            <person name="Lindquist E.A."/>
            <person name="Lipzen A."/>
            <person name="Lundell T."/>
            <person name="Morin E."/>
            <person name="Murat C."/>
            <person name="Riley R."/>
            <person name="Ohm R."/>
            <person name="Sun H."/>
            <person name="Tunlid A."/>
            <person name="Henrissat B."/>
            <person name="Grigoriev I.V."/>
            <person name="Hibbett D.S."/>
            <person name="Martin F."/>
        </authorList>
    </citation>
    <scope>NUCLEOTIDE SEQUENCE [LARGE SCALE GENOMIC DNA]</scope>
    <source>
        <strain evidence="5">LaAM-08-1</strain>
    </source>
</reference>
<dbReference type="SUPFAM" id="SSF55129">
    <property type="entry name" value="Ribosomal protein L30p/L7e"/>
    <property type="match status" value="1"/>
</dbReference>
<feature type="region of interest" description="Disordered" evidence="2">
    <location>
        <begin position="19"/>
        <end position="49"/>
    </location>
</feature>
<dbReference type="InterPro" id="IPR016082">
    <property type="entry name" value="Ribosomal_uL30_ferredoxin-like"/>
</dbReference>
<evidence type="ECO:0000256" key="1">
    <source>
        <dbReference type="ARBA" id="ARBA00007594"/>
    </source>
</evidence>
<protein>
    <recommendedName>
        <fullName evidence="3">Large ribosomal subunit protein uL30-like ferredoxin-like fold domain-containing protein</fullName>
    </recommendedName>
</protein>
<evidence type="ECO:0000259" key="3">
    <source>
        <dbReference type="Pfam" id="PF00327"/>
    </source>
</evidence>
<name>A0A0C9XX83_9AGAR</name>
<dbReference type="EMBL" id="KN838538">
    <property type="protein sequence ID" value="KIK09591.1"/>
    <property type="molecule type" value="Genomic_DNA"/>
</dbReference>
<dbReference type="STRING" id="1095629.A0A0C9XX83"/>
<dbReference type="Gene3D" id="3.30.1390.20">
    <property type="entry name" value="Ribosomal protein L30, ferredoxin-like fold domain"/>
    <property type="match status" value="1"/>
</dbReference>
<feature type="compositionally biased region" description="Low complexity" evidence="2">
    <location>
        <begin position="27"/>
        <end position="40"/>
    </location>
</feature>
<sequence length="138" mass="15505">MASIMSCRVHFSRPMVRSMVTTSRHATPSSSSLPPTTSSPETPPPNTHFKITMRRSAISLGDKIKGTVVSLGIHRRFQTVYHRHSPETAGKILKLKELLEVENVPEDLVLTKQQQRQLRKAPRGYKVVGSRRGSFMNI</sequence>
<accession>A0A0C9XX83</accession>
<comment type="similarity">
    <text evidence="1">Belongs to the universal ribosomal protein uL30 family.</text>
</comment>